<comment type="caution">
    <text evidence="1">The sequence shown here is derived from an EMBL/GenBank/DDBJ whole genome shotgun (WGS) entry which is preliminary data.</text>
</comment>
<proteinExistence type="predicted"/>
<dbReference type="PANTHER" id="PTHR36439">
    <property type="entry name" value="BLL4334 PROTEIN"/>
    <property type="match status" value="1"/>
</dbReference>
<dbReference type="SUPFAM" id="SSF160379">
    <property type="entry name" value="SP0830-like"/>
    <property type="match status" value="1"/>
</dbReference>
<organism evidence="1 2">
    <name type="scientific">Ectobacillus funiculus</name>
    <dbReference type="NCBI Taxonomy" id="137993"/>
    <lineage>
        <taxon>Bacteria</taxon>
        <taxon>Bacillati</taxon>
        <taxon>Bacillota</taxon>
        <taxon>Bacilli</taxon>
        <taxon>Bacillales</taxon>
        <taxon>Bacillaceae</taxon>
        <taxon>Ectobacillus</taxon>
    </lineage>
</organism>
<evidence type="ECO:0000313" key="2">
    <source>
        <dbReference type="Proteomes" id="UP001589609"/>
    </source>
</evidence>
<keyword evidence="2" id="KW-1185">Reference proteome</keyword>
<protein>
    <submittedName>
        <fullName evidence="1">DUF1697 domain-containing protein</fullName>
    </submittedName>
</protein>
<dbReference type="InterPro" id="IPR012545">
    <property type="entry name" value="DUF1697"/>
</dbReference>
<dbReference type="Pfam" id="PF08002">
    <property type="entry name" value="DUF1697"/>
    <property type="match status" value="1"/>
</dbReference>
<name>A0ABV5WEL9_9BACI</name>
<sequence length="177" mass="20496">MTIYIAFLRGINVGGKKIIKMEKLKDIFKSLYFQNVKTYIQSGNVIFDSTEESADILYKIETELENVLGYKVTSIIRTADELEEIIKQNPFSASEDVEKQYVTFLHREPTVEAGDRLMSYKNDVDDFCVTHREVFLLCGKGYGKTKFSNHFLESKLDVLATTRNWKTVNKILNMIRN</sequence>
<gene>
    <name evidence="1" type="ORF">ACFFMS_10435</name>
</gene>
<accession>A0ABV5WEL9</accession>
<reference evidence="1 2" key="1">
    <citation type="submission" date="2024-09" db="EMBL/GenBank/DDBJ databases">
        <authorList>
            <person name="Sun Q."/>
            <person name="Mori K."/>
        </authorList>
    </citation>
    <scope>NUCLEOTIDE SEQUENCE [LARGE SCALE GENOMIC DNA]</scope>
    <source>
        <strain evidence="1 2">JCM 11201</strain>
    </source>
</reference>
<dbReference type="PANTHER" id="PTHR36439:SF1">
    <property type="entry name" value="DUF1697 DOMAIN-CONTAINING PROTEIN"/>
    <property type="match status" value="1"/>
</dbReference>
<dbReference type="Proteomes" id="UP001589609">
    <property type="component" value="Unassembled WGS sequence"/>
</dbReference>
<evidence type="ECO:0000313" key="1">
    <source>
        <dbReference type="EMBL" id="MFB9758893.1"/>
    </source>
</evidence>
<dbReference type="Gene3D" id="3.30.70.1260">
    <property type="entry name" value="bacterial protein sp0830 like"/>
    <property type="match status" value="1"/>
</dbReference>
<dbReference type="RefSeq" id="WP_379949183.1">
    <property type="nucleotide sequence ID" value="NZ_JBHMAF010000046.1"/>
</dbReference>
<dbReference type="EMBL" id="JBHMAF010000046">
    <property type="protein sequence ID" value="MFB9758893.1"/>
    <property type="molecule type" value="Genomic_DNA"/>
</dbReference>
<dbReference type="Gene3D" id="3.30.70.1280">
    <property type="entry name" value="SP0830-like domains"/>
    <property type="match status" value="1"/>
</dbReference>
<dbReference type="PIRSF" id="PIRSF008502">
    <property type="entry name" value="UCP008502"/>
    <property type="match status" value="1"/>
</dbReference>